<dbReference type="Pfam" id="PF13873">
    <property type="entry name" value="Myb_DNA-bind_5"/>
    <property type="match status" value="1"/>
</dbReference>
<accession>A0A8J6F5J0</accession>
<evidence type="ECO:0000313" key="4">
    <source>
        <dbReference type="Proteomes" id="UP000770717"/>
    </source>
</evidence>
<dbReference type="EMBL" id="WNTK01000006">
    <property type="protein sequence ID" value="KAG9480866.1"/>
    <property type="molecule type" value="Genomic_DNA"/>
</dbReference>
<name>A0A8J6F5J0_ELECQ</name>
<feature type="compositionally biased region" description="Basic and acidic residues" evidence="1">
    <location>
        <begin position="12"/>
        <end position="21"/>
    </location>
</feature>
<organism evidence="3 4">
    <name type="scientific">Eleutherodactylus coqui</name>
    <name type="common">Puerto Rican coqui</name>
    <dbReference type="NCBI Taxonomy" id="57060"/>
    <lineage>
        <taxon>Eukaryota</taxon>
        <taxon>Metazoa</taxon>
        <taxon>Chordata</taxon>
        <taxon>Craniata</taxon>
        <taxon>Vertebrata</taxon>
        <taxon>Euteleostomi</taxon>
        <taxon>Amphibia</taxon>
        <taxon>Batrachia</taxon>
        <taxon>Anura</taxon>
        <taxon>Neobatrachia</taxon>
        <taxon>Hyloidea</taxon>
        <taxon>Eleutherodactylidae</taxon>
        <taxon>Eleutherodactylinae</taxon>
        <taxon>Eleutherodactylus</taxon>
        <taxon>Eleutherodactylus</taxon>
    </lineage>
</organism>
<dbReference type="InterPro" id="IPR028002">
    <property type="entry name" value="Myb_DNA-bind_5"/>
</dbReference>
<dbReference type="Proteomes" id="UP000770717">
    <property type="component" value="Unassembled WGS sequence"/>
</dbReference>
<feature type="domain" description="Myb/SANT-like DNA-binding" evidence="2">
    <location>
        <begin position="31"/>
        <end position="107"/>
    </location>
</feature>
<dbReference type="OrthoDB" id="9940550at2759"/>
<evidence type="ECO:0000256" key="1">
    <source>
        <dbReference type="SAM" id="MobiDB-lite"/>
    </source>
</evidence>
<comment type="caution">
    <text evidence="3">The sequence shown here is derived from an EMBL/GenBank/DDBJ whole genome shotgun (WGS) entry which is preliminary data.</text>
</comment>
<protein>
    <recommendedName>
        <fullName evidence="2">Myb/SANT-like DNA-binding domain-containing protein</fullName>
    </recommendedName>
</protein>
<dbReference type="PANTHER" id="PTHR23098">
    <property type="entry name" value="AGAP001331-PA-RELATED"/>
    <property type="match status" value="1"/>
</dbReference>
<sequence length="359" mass="40151">MQNIGEEVIPGHSDEGTHKGQGENCSGQSGRATRFSYQENSVLISKVVEYYDQIIGQKAIKVPKSRKKALWICITDAVNAVGPHVRSVDVCKKRYHDIKRHVKKKLSEAEKHKKLNGREPPGDVELTDYEEELRKILSTEMTDGVKIKGYIDTGLSSEMFQDLMGFGASPEHTADSDFGSTSSDENQEIIVTKVDAQDIEAESTIENLHQLGTLRDKSDMDNVDCEPLLDKMMKHDECEHCQGKGLQELGSSLQRLHAEVVAMNHMLDLLATNQEKAREETARYREDTARYRANKLKLLMEANEIASKRLSMESPLETTAHRRHLTLQTGKGEPSNVRRSTLRTKGGASGSHPRKGGKL</sequence>
<evidence type="ECO:0000259" key="2">
    <source>
        <dbReference type="Pfam" id="PF13873"/>
    </source>
</evidence>
<gene>
    <name evidence="3" type="ORF">GDO78_010244</name>
</gene>
<proteinExistence type="predicted"/>
<feature type="region of interest" description="Disordered" evidence="1">
    <location>
        <begin position="1"/>
        <end position="31"/>
    </location>
</feature>
<dbReference type="AlphaFoldDB" id="A0A8J6F5J0"/>
<evidence type="ECO:0000313" key="3">
    <source>
        <dbReference type="EMBL" id="KAG9480866.1"/>
    </source>
</evidence>
<dbReference type="GO" id="GO:0005634">
    <property type="term" value="C:nucleus"/>
    <property type="evidence" value="ECO:0007669"/>
    <property type="project" value="TreeGrafter"/>
</dbReference>
<keyword evidence="4" id="KW-1185">Reference proteome</keyword>
<feature type="region of interest" description="Disordered" evidence="1">
    <location>
        <begin position="310"/>
        <end position="359"/>
    </location>
</feature>
<reference evidence="3" key="1">
    <citation type="thesis" date="2020" institute="ProQuest LLC" country="789 East Eisenhower Parkway, Ann Arbor, MI, USA">
        <title>Comparative Genomics and Chromosome Evolution.</title>
        <authorList>
            <person name="Mudd A.B."/>
        </authorList>
    </citation>
    <scope>NUCLEOTIDE SEQUENCE</scope>
    <source>
        <strain evidence="3">HN-11 Male</strain>
        <tissue evidence="3">Kidney and liver</tissue>
    </source>
</reference>
<dbReference type="PANTHER" id="PTHR23098:SF23">
    <property type="entry name" value="MYB-RELATED TRANSCRIPTION FACTOR, PARTNER OF PROFILIN-LIKE ISOFORM X2-RELATED"/>
    <property type="match status" value="1"/>
</dbReference>